<organism evidence="3 4">
    <name type="scientific">Suillus luteus UH-Slu-Lm8-n1</name>
    <dbReference type="NCBI Taxonomy" id="930992"/>
    <lineage>
        <taxon>Eukaryota</taxon>
        <taxon>Fungi</taxon>
        <taxon>Dikarya</taxon>
        <taxon>Basidiomycota</taxon>
        <taxon>Agaricomycotina</taxon>
        <taxon>Agaricomycetes</taxon>
        <taxon>Agaricomycetidae</taxon>
        <taxon>Boletales</taxon>
        <taxon>Suillineae</taxon>
        <taxon>Suillaceae</taxon>
        <taxon>Suillus</taxon>
    </lineage>
</organism>
<evidence type="ECO:0000256" key="1">
    <source>
        <dbReference type="SAM" id="MobiDB-lite"/>
    </source>
</evidence>
<feature type="region of interest" description="Disordered" evidence="1">
    <location>
        <begin position="246"/>
        <end position="269"/>
    </location>
</feature>
<dbReference type="InParanoid" id="A0A0D0ANS7"/>
<keyword evidence="2" id="KW-0472">Membrane</keyword>
<feature type="transmembrane region" description="Helical" evidence="2">
    <location>
        <begin position="168"/>
        <end position="195"/>
    </location>
</feature>
<evidence type="ECO:0000313" key="4">
    <source>
        <dbReference type="Proteomes" id="UP000054485"/>
    </source>
</evidence>
<dbReference type="OrthoDB" id="2671633at2759"/>
<proteinExistence type="predicted"/>
<feature type="transmembrane region" description="Helical" evidence="2">
    <location>
        <begin position="49"/>
        <end position="68"/>
    </location>
</feature>
<evidence type="ECO:0000256" key="2">
    <source>
        <dbReference type="SAM" id="Phobius"/>
    </source>
</evidence>
<reference evidence="3 4" key="1">
    <citation type="submission" date="2014-04" db="EMBL/GenBank/DDBJ databases">
        <authorList>
            <consortium name="DOE Joint Genome Institute"/>
            <person name="Kuo A."/>
            <person name="Ruytinx J."/>
            <person name="Rineau F."/>
            <person name="Colpaert J."/>
            <person name="Kohler A."/>
            <person name="Nagy L.G."/>
            <person name="Floudas D."/>
            <person name="Copeland A."/>
            <person name="Barry K.W."/>
            <person name="Cichocki N."/>
            <person name="Veneault-Fourrey C."/>
            <person name="LaButti K."/>
            <person name="Lindquist E.A."/>
            <person name="Lipzen A."/>
            <person name="Lundell T."/>
            <person name="Morin E."/>
            <person name="Murat C."/>
            <person name="Sun H."/>
            <person name="Tunlid A."/>
            <person name="Henrissat B."/>
            <person name="Grigoriev I.V."/>
            <person name="Hibbett D.S."/>
            <person name="Martin F."/>
            <person name="Nordberg H.P."/>
            <person name="Cantor M.N."/>
            <person name="Hua S.X."/>
        </authorList>
    </citation>
    <scope>NUCLEOTIDE SEQUENCE [LARGE SCALE GENOMIC DNA]</scope>
    <source>
        <strain evidence="3 4">UH-Slu-Lm8-n1</strain>
    </source>
</reference>
<feature type="compositionally biased region" description="Basic and acidic residues" evidence="1">
    <location>
        <begin position="255"/>
        <end position="269"/>
    </location>
</feature>
<name>A0A0D0ANS7_9AGAM</name>
<reference evidence="4" key="2">
    <citation type="submission" date="2015-01" db="EMBL/GenBank/DDBJ databases">
        <title>Evolutionary Origins and Diversification of the Mycorrhizal Mutualists.</title>
        <authorList>
            <consortium name="DOE Joint Genome Institute"/>
            <consortium name="Mycorrhizal Genomics Consortium"/>
            <person name="Kohler A."/>
            <person name="Kuo A."/>
            <person name="Nagy L.G."/>
            <person name="Floudas D."/>
            <person name="Copeland A."/>
            <person name="Barry K.W."/>
            <person name="Cichocki N."/>
            <person name="Veneault-Fourrey C."/>
            <person name="LaButti K."/>
            <person name="Lindquist E.A."/>
            <person name="Lipzen A."/>
            <person name="Lundell T."/>
            <person name="Morin E."/>
            <person name="Murat C."/>
            <person name="Riley R."/>
            <person name="Ohm R."/>
            <person name="Sun H."/>
            <person name="Tunlid A."/>
            <person name="Henrissat B."/>
            <person name="Grigoriev I.V."/>
            <person name="Hibbett D.S."/>
            <person name="Martin F."/>
        </authorList>
    </citation>
    <scope>NUCLEOTIDE SEQUENCE [LARGE SCALE GENOMIC DNA]</scope>
    <source>
        <strain evidence="4">UH-Slu-Lm8-n1</strain>
    </source>
</reference>
<dbReference type="EMBL" id="KN835212">
    <property type="protein sequence ID" value="KIK43456.1"/>
    <property type="molecule type" value="Genomic_DNA"/>
</dbReference>
<keyword evidence="2" id="KW-0812">Transmembrane</keyword>
<dbReference type="HOGENOM" id="CLU_090752_0_0_1"/>
<feature type="transmembrane region" description="Helical" evidence="2">
    <location>
        <begin position="207"/>
        <end position="227"/>
    </location>
</feature>
<sequence length="269" mass="30967">MSDTVSYDTLQYSQALDVHNDSQDMYKSNNTRTKRIKPIPTRWRPPSSFIPRLIFHIMCFCLTFHWNLDFMWEIFREPNGWENFHTLYLTQINQLSTVQGLVLTTVAVFISTPPPLKQIDYAADGPYTLLSESLVFSLFGLLFQLYTSVVGQGYQKQKTFKALKRNRWLFLFHIIILSIPVYIFSISLLLLLFAISVTGFLSSSTSAQIFTGATFALLFACLFVSILPSPVYSRLYKILWRITDDDDDDDNDDHELDKEHVEKEAGGTA</sequence>
<evidence type="ECO:0000313" key="3">
    <source>
        <dbReference type="EMBL" id="KIK43456.1"/>
    </source>
</evidence>
<accession>A0A0D0ANS7</accession>
<gene>
    <name evidence="3" type="ORF">CY34DRAFT_106419</name>
</gene>
<dbReference type="AlphaFoldDB" id="A0A0D0ANS7"/>
<protein>
    <submittedName>
        <fullName evidence="3">Uncharacterized protein</fullName>
    </submittedName>
</protein>
<keyword evidence="2" id="KW-1133">Transmembrane helix</keyword>
<feature type="transmembrane region" description="Helical" evidence="2">
    <location>
        <begin position="127"/>
        <end position="147"/>
    </location>
</feature>
<keyword evidence="4" id="KW-1185">Reference proteome</keyword>
<dbReference type="Proteomes" id="UP000054485">
    <property type="component" value="Unassembled WGS sequence"/>
</dbReference>